<proteinExistence type="predicted"/>
<protein>
    <submittedName>
        <fullName evidence="2">GNAT family N-acetyltransferase</fullName>
        <ecNumber evidence="2">2.3.1.-</ecNumber>
    </submittedName>
</protein>
<dbReference type="SUPFAM" id="SSF55729">
    <property type="entry name" value="Acyl-CoA N-acyltransferases (Nat)"/>
    <property type="match status" value="1"/>
</dbReference>
<dbReference type="EMBL" id="JBEZFP010000179">
    <property type="protein sequence ID" value="MEU8139501.1"/>
    <property type="molecule type" value="Genomic_DNA"/>
</dbReference>
<dbReference type="InterPro" id="IPR016181">
    <property type="entry name" value="Acyl_CoA_acyltransferase"/>
</dbReference>
<organism evidence="2 3">
    <name type="scientific">Streptodolium elevatio</name>
    <dbReference type="NCBI Taxonomy" id="3157996"/>
    <lineage>
        <taxon>Bacteria</taxon>
        <taxon>Bacillati</taxon>
        <taxon>Actinomycetota</taxon>
        <taxon>Actinomycetes</taxon>
        <taxon>Kitasatosporales</taxon>
        <taxon>Streptomycetaceae</taxon>
        <taxon>Streptodolium</taxon>
    </lineage>
</organism>
<accession>A0ABV3DUR5</accession>
<dbReference type="EC" id="2.3.1.-" evidence="2"/>
<dbReference type="Gene3D" id="3.40.630.30">
    <property type="match status" value="1"/>
</dbReference>
<reference evidence="2 3" key="1">
    <citation type="submission" date="2024-06" db="EMBL/GenBank/DDBJ databases">
        <title>The Natural Products Discovery Center: Release of the First 8490 Sequenced Strains for Exploring Actinobacteria Biosynthetic Diversity.</title>
        <authorList>
            <person name="Kalkreuter E."/>
            <person name="Kautsar S.A."/>
            <person name="Yang D."/>
            <person name="Bader C.D."/>
            <person name="Teijaro C.N."/>
            <person name="Fluegel L."/>
            <person name="Davis C.M."/>
            <person name="Simpson J.R."/>
            <person name="Lauterbach L."/>
            <person name="Steele A.D."/>
            <person name="Gui C."/>
            <person name="Meng S."/>
            <person name="Li G."/>
            <person name="Viehrig K."/>
            <person name="Ye F."/>
            <person name="Su P."/>
            <person name="Kiefer A.F."/>
            <person name="Nichols A."/>
            <person name="Cepeda A.J."/>
            <person name="Yan W."/>
            <person name="Fan B."/>
            <person name="Jiang Y."/>
            <person name="Adhikari A."/>
            <person name="Zheng C.-J."/>
            <person name="Schuster L."/>
            <person name="Cowan T.M."/>
            <person name="Smanski M.J."/>
            <person name="Chevrette M.G."/>
            <person name="De Carvalho L.P.S."/>
            <person name="Shen B."/>
        </authorList>
    </citation>
    <scope>NUCLEOTIDE SEQUENCE [LARGE SCALE GENOMIC DNA]</scope>
    <source>
        <strain evidence="2 3">NPDC048946</strain>
    </source>
</reference>
<dbReference type="GO" id="GO:0016746">
    <property type="term" value="F:acyltransferase activity"/>
    <property type="evidence" value="ECO:0007669"/>
    <property type="project" value="UniProtKB-KW"/>
</dbReference>
<keyword evidence="2" id="KW-0808">Transferase</keyword>
<dbReference type="Proteomes" id="UP001551482">
    <property type="component" value="Unassembled WGS sequence"/>
</dbReference>
<dbReference type="RefSeq" id="WP_358363636.1">
    <property type="nucleotide sequence ID" value="NZ_JBEZFP010000179.1"/>
</dbReference>
<comment type="caution">
    <text evidence="2">The sequence shown here is derived from an EMBL/GenBank/DDBJ whole genome shotgun (WGS) entry which is preliminary data.</text>
</comment>
<name>A0ABV3DUR5_9ACTN</name>
<keyword evidence="2" id="KW-0012">Acyltransferase</keyword>
<sequence>MATAAEDPRPRGAETAEVFLRGLTRWQAEQQRESVADLAVEAYRGERGEEFRDRQEFLGRFASDNQRPGFEMALAGSVAGAAGCAYGFPMGREGDHWRGALGRLPRHIEELTASGRVFVIADLMVLPAYRRRGVGTSLMELLLSRCDAALAVAFVDASNAPALGALRAWRWTRIEHLGADDVGSEHEVWSHSLVS</sequence>
<evidence type="ECO:0000313" key="2">
    <source>
        <dbReference type="EMBL" id="MEU8139501.1"/>
    </source>
</evidence>
<dbReference type="Pfam" id="PF00583">
    <property type="entry name" value="Acetyltransf_1"/>
    <property type="match status" value="1"/>
</dbReference>
<evidence type="ECO:0000313" key="3">
    <source>
        <dbReference type="Proteomes" id="UP001551482"/>
    </source>
</evidence>
<dbReference type="CDD" id="cd04301">
    <property type="entry name" value="NAT_SF"/>
    <property type="match status" value="1"/>
</dbReference>
<dbReference type="PROSITE" id="PS51186">
    <property type="entry name" value="GNAT"/>
    <property type="match status" value="1"/>
</dbReference>
<keyword evidence="3" id="KW-1185">Reference proteome</keyword>
<dbReference type="InterPro" id="IPR000182">
    <property type="entry name" value="GNAT_dom"/>
</dbReference>
<evidence type="ECO:0000259" key="1">
    <source>
        <dbReference type="PROSITE" id="PS51186"/>
    </source>
</evidence>
<gene>
    <name evidence="2" type="ORF">AB0C36_39135</name>
</gene>
<feature type="domain" description="N-acetyltransferase" evidence="1">
    <location>
        <begin position="18"/>
        <end position="195"/>
    </location>
</feature>